<accession>A0A917ZGF8</accession>
<reference evidence="1" key="2">
    <citation type="submission" date="2020-09" db="EMBL/GenBank/DDBJ databases">
        <authorList>
            <person name="Sun Q."/>
            <person name="Zhou Y."/>
        </authorList>
    </citation>
    <scope>NUCLEOTIDE SEQUENCE</scope>
    <source>
        <strain evidence="1">CGMCC 4.7368</strain>
    </source>
</reference>
<proteinExistence type="predicted"/>
<dbReference type="NCBIfam" id="TIGR04141">
    <property type="entry name" value="TIGR04141 family sporadically distributed protein"/>
    <property type="match status" value="1"/>
</dbReference>
<gene>
    <name evidence="1" type="ORF">GCM10012289_73170</name>
</gene>
<comment type="caution">
    <text evidence="1">The sequence shown here is derived from an EMBL/GenBank/DDBJ whole genome shotgun (WGS) entry which is preliminary data.</text>
</comment>
<dbReference type="InterPro" id="IPR026487">
    <property type="entry name" value="CHP04141"/>
</dbReference>
<protein>
    <recommendedName>
        <fullName evidence="3">Sporadically distributed protein, TIGR04141 family</fullName>
    </recommendedName>
</protein>
<keyword evidence="2" id="KW-1185">Reference proteome</keyword>
<sequence length="596" mass="65340">MSIDVTIVNTNPEMKIKAKKVKKAPTSRKTSLYRLRDKGGSDHEDLRSYVMASYLDREGFQARAVAYHGVDGLLVTGTIAPGRADWCDVVEALTGLPTAEENRTALSLLLIRTDKAVYGLTYGMGHLMIDQARIDPGFGIEFAVRCLNEDRITKVRRQVMDARGRTDENSATSGEHIRGFGIEQFGEIVSQISGQISGVPLTFTKDHTRAAHVTGNDRSIKIALGNTPATLLHDLREIEEVCGRPSPLPVFEFIAQIRPLNPKSEQAQLLDARLDEKLGEGGAVRMALAVPSTCRDRFEQAESFKVTLAKNTQTHAELDVDMLVSAVEHLPPGKRLSTLRDGRIVMFADATGNEVISSKVPVDHWLTTEVDDGVVHYFYWQGRWYEVGAEYLTIIEGRIAELFAHTVSVTMPPWTKARPGDSEKHDEGWYNKQIAAQDGYVLLDKDTVHTERLRGGGLEIADALGPAGQLICVKKAKDTAPLNHLFSQGRVAVETLRNDREAREKFLTKLDELAPGHPLDRSFRSPTVVFGILLKDGMPLTPSSLFAFAKVSLLHTTTLLEGMGARVEIVSISRVSATGKGATPSIDGPAAEGKGD</sequence>
<evidence type="ECO:0000313" key="1">
    <source>
        <dbReference type="EMBL" id="GGO82283.1"/>
    </source>
</evidence>
<reference evidence="1" key="1">
    <citation type="journal article" date="2014" name="Int. J. Syst. Evol. Microbiol.">
        <title>Complete genome sequence of Corynebacterium casei LMG S-19264T (=DSM 44701T), isolated from a smear-ripened cheese.</title>
        <authorList>
            <consortium name="US DOE Joint Genome Institute (JGI-PGF)"/>
            <person name="Walter F."/>
            <person name="Albersmeier A."/>
            <person name="Kalinowski J."/>
            <person name="Ruckert C."/>
        </authorList>
    </citation>
    <scope>NUCLEOTIDE SEQUENCE</scope>
    <source>
        <strain evidence="1">CGMCC 4.7368</strain>
    </source>
</reference>
<evidence type="ECO:0008006" key="3">
    <source>
        <dbReference type="Google" id="ProtNLM"/>
    </source>
</evidence>
<dbReference type="AlphaFoldDB" id="A0A917ZGF8"/>
<evidence type="ECO:0000313" key="2">
    <source>
        <dbReference type="Proteomes" id="UP000646523"/>
    </source>
</evidence>
<dbReference type="Proteomes" id="UP000646523">
    <property type="component" value="Unassembled WGS sequence"/>
</dbReference>
<dbReference type="RefSeq" id="WP_225263877.1">
    <property type="nucleotide sequence ID" value="NZ_BMNH01000041.1"/>
</dbReference>
<organism evidence="1 2">
    <name type="scientific">Nonomuraea cavernae</name>
    <dbReference type="NCBI Taxonomy" id="2045107"/>
    <lineage>
        <taxon>Bacteria</taxon>
        <taxon>Bacillati</taxon>
        <taxon>Actinomycetota</taxon>
        <taxon>Actinomycetes</taxon>
        <taxon>Streptosporangiales</taxon>
        <taxon>Streptosporangiaceae</taxon>
        <taxon>Nonomuraea</taxon>
    </lineage>
</organism>
<name>A0A917ZGF8_9ACTN</name>
<dbReference type="Pfam" id="PF19614">
    <property type="entry name" value="DUF6119"/>
    <property type="match status" value="1"/>
</dbReference>
<dbReference type="EMBL" id="BMNH01000041">
    <property type="protein sequence ID" value="GGO82283.1"/>
    <property type="molecule type" value="Genomic_DNA"/>
</dbReference>